<protein>
    <submittedName>
        <fullName evidence="2">Quinol:cytochrome c oxidoreductase quinone-binding subunit 2</fullName>
    </submittedName>
</protein>
<dbReference type="AlphaFoldDB" id="A0A1Y6C299"/>
<sequence length="415" mass="46680">MNVNDVYEQRNSFFLEAPAALKGGIYAAIGIGLLTLGYGFYADGSRTWGAFLFNLFFFFCLGLGGMAFAAMQDVIGAHWGRPIRRIQEGFGAFVPVAIALFVIYLIAVATGIGGADKVYRWIEDPSILSHFHGKDKYLVPGWFFLRVGVVLASILVLSLWQLRLSLKRDQLAMAGQKAEAEAYGQEVKEKLKFWSAPILVVYGTGFTFMGMDLVMSLSPLWFSTLWGGWQFAIMMQTLMASLLLVMFMIKGTNVGKVIQRQQFHDVGKLMHGFTIFFAYLTYAHVLTYWYGNVPEETEYFIHRLHQPWFGLVIAVPILGFLVPLYTLIFKAAKWTAWVTGPIACLILLAQWFSYLLMIQPEIVKDNSTWVPGLEIGVFFGMFGLFALTFTMFAKRNPMVPIADPLLKNALDSGHH</sequence>
<dbReference type="STRING" id="1513793.SAMN06296036_11068"/>
<accession>A0A1Y6C299</accession>
<feature type="transmembrane region" description="Helical" evidence="1">
    <location>
        <begin position="228"/>
        <end position="249"/>
    </location>
</feature>
<feature type="transmembrane region" description="Helical" evidence="1">
    <location>
        <begin position="269"/>
        <end position="289"/>
    </location>
</feature>
<organism evidence="2 3">
    <name type="scientific">Pseudobacteriovorax antillogorgiicola</name>
    <dbReference type="NCBI Taxonomy" id="1513793"/>
    <lineage>
        <taxon>Bacteria</taxon>
        <taxon>Pseudomonadati</taxon>
        <taxon>Bdellovibrionota</taxon>
        <taxon>Oligoflexia</taxon>
        <taxon>Oligoflexales</taxon>
        <taxon>Pseudobacteriovoracaceae</taxon>
        <taxon>Pseudobacteriovorax</taxon>
    </lineage>
</organism>
<evidence type="ECO:0000313" key="2">
    <source>
        <dbReference type="EMBL" id="SMF32939.1"/>
    </source>
</evidence>
<feature type="transmembrane region" description="Helical" evidence="1">
    <location>
        <begin position="47"/>
        <end position="69"/>
    </location>
</feature>
<keyword evidence="1" id="KW-0812">Transmembrane</keyword>
<gene>
    <name evidence="2" type="ORF">SAMN06296036_11068</name>
</gene>
<dbReference type="EMBL" id="FWZT01000010">
    <property type="protein sequence ID" value="SMF32939.1"/>
    <property type="molecule type" value="Genomic_DNA"/>
</dbReference>
<keyword evidence="1" id="KW-1133">Transmembrane helix</keyword>
<dbReference type="OrthoDB" id="5288679at2"/>
<evidence type="ECO:0000313" key="3">
    <source>
        <dbReference type="Proteomes" id="UP000192907"/>
    </source>
</evidence>
<evidence type="ECO:0000256" key="1">
    <source>
        <dbReference type="SAM" id="Phobius"/>
    </source>
</evidence>
<feature type="transmembrane region" description="Helical" evidence="1">
    <location>
        <begin position="309"/>
        <end position="329"/>
    </location>
</feature>
<feature type="transmembrane region" description="Helical" evidence="1">
    <location>
        <begin position="141"/>
        <end position="160"/>
    </location>
</feature>
<dbReference type="Proteomes" id="UP000192907">
    <property type="component" value="Unassembled WGS sequence"/>
</dbReference>
<name>A0A1Y6C299_9BACT</name>
<dbReference type="PANTHER" id="PTHR43044:SF1">
    <property type="entry name" value="QUINOL:CYTOCHROME C OXIDOREDUCTASE QUINONE-BINDING SUBUNIT 2"/>
    <property type="match status" value="1"/>
</dbReference>
<proteinExistence type="predicted"/>
<feature type="transmembrane region" description="Helical" evidence="1">
    <location>
        <begin position="369"/>
        <end position="392"/>
    </location>
</feature>
<dbReference type="PANTHER" id="PTHR43044">
    <property type="match status" value="1"/>
</dbReference>
<feature type="transmembrane region" description="Helical" evidence="1">
    <location>
        <begin position="90"/>
        <end position="112"/>
    </location>
</feature>
<dbReference type="RefSeq" id="WP_132320766.1">
    <property type="nucleotide sequence ID" value="NZ_FWZT01000010.1"/>
</dbReference>
<feature type="transmembrane region" description="Helical" evidence="1">
    <location>
        <begin position="20"/>
        <end position="41"/>
    </location>
</feature>
<feature type="transmembrane region" description="Helical" evidence="1">
    <location>
        <begin position="198"/>
        <end position="222"/>
    </location>
</feature>
<feature type="transmembrane region" description="Helical" evidence="1">
    <location>
        <begin position="336"/>
        <end position="357"/>
    </location>
</feature>
<keyword evidence="1" id="KW-0472">Membrane</keyword>
<reference evidence="3" key="1">
    <citation type="submission" date="2017-04" db="EMBL/GenBank/DDBJ databases">
        <authorList>
            <person name="Varghese N."/>
            <person name="Submissions S."/>
        </authorList>
    </citation>
    <scope>NUCLEOTIDE SEQUENCE [LARGE SCALE GENOMIC DNA]</scope>
    <source>
        <strain evidence="3">RKEM611</strain>
    </source>
</reference>
<keyword evidence="3" id="KW-1185">Reference proteome</keyword>